<dbReference type="InterPro" id="IPR036249">
    <property type="entry name" value="Thioredoxin-like_sf"/>
</dbReference>
<reference evidence="1 2" key="1">
    <citation type="submission" date="2018-09" db="EMBL/GenBank/DDBJ databases">
        <title>Genome sequencing of strain BHWM-4.</title>
        <authorList>
            <person name="Heo J."/>
            <person name="Kim S.-J."/>
            <person name="Kwon S.-W."/>
        </authorList>
    </citation>
    <scope>NUCLEOTIDE SEQUENCE [LARGE SCALE GENOMIC DNA]</scope>
    <source>
        <strain evidence="1 2">BHWM-4</strain>
    </source>
</reference>
<evidence type="ECO:0000313" key="2">
    <source>
        <dbReference type="Proteomes" id="UP000272003"/>
    </source>
</evidence>
<proteinExistence type="predicted"/>
<evidence type="ECO:0000313" key="1">
    <source>
        <dbReference type="EMBL" id="AYF92416.1"/>
    </source>
</evidence>
<name>A0A387AUI9_9LACO</name>
<protein>
    <submittedName>
        <fullName evidence="1">DsbA family protein</fullName>
    </submittedName>
</protein>
<accession>A0A387AUI9</accession>
<dbReference type="Gene3D" id="3.40.30.10">
    <property type="entry name" value="Glutaredoxin"/>
    <property type="match status" value="1"/>
</dbReference>
<dbReference type="Pfam" id="PF13743">
    <property type="entry name" value="Thioredoxin_5"/>
    <property type="match status" value="1"/>
</dbReference>
<dbReference type="EMBL" id="CP032626">
    <property type="protein sequence ID" value="AYF92416.1"/>
    <property type="molecule type" value="Genomic_DNA"/>
</dbReference>
<dbReference type="KEGG" id="abom:D7I45_02515"/>
<gene>
    <name evidence="1" type="ORF">D7I45_02515</name>
</gene>
<organism evidence="1 2">
    <name type="scientific">Apilactobacillus bombintestini</name>
    <dbReference type="NCBI Taxonomy" id="2419772"/>
    <lineage>
        <taxon>Bacteria</taxon>
        <taxon>Bacillati</taxon>
        <taxon>Bacillota</taxon>
        <taxon>Bacilli</taxon>
        <taxon>Lactobacillales</taxon>
        <taxon>Lactobacillaceae</taxon>
        <taxon>Apilactobacillus</taxon>
    </lineage>
</organism>
<dbReference type="AlphaFoldDB" id="A0A387AUI9"/>
<dbReference type="Proteomes" id="UP000272003">
    <property type="component" value="Chromosome"/>
</dbReference>
<dbReference type="OrthoDB" id="2156137at2"/>
<dbReference type="SUPFAM" id="SSF52833">
    <property type="entry name" value="Thioredoxin-like"/>
    <property type="match status" value="1"/>
</dbReference>
<sequence length="223" mass="25660">MKISWRGVNLFEVFLFIDPLCKSCRNSENTVLKLSEDIDSKFKLQFVPIYNLKVVQTDFCNSNNQLKKKLSSEELSYLYKNVVLDYKAASFQGIKKGRRYLLAIQDKILSKGLKYSDELAIQTAKECNLDVEMFEEDRRSKLAIDSIEKDQQLVNDMNVDSPASAVIFNCSDSERDGILTRNVEYSTLFRACCDTEFTPDNIKNALSESNLNKSKRNHLHIIK</sequence>
<keyword evidence="2" id="KW-1185">Reference proteome</keyword>